<evidence type="ECO:0000256" key="3">
    <source>
        <dbReference type="ARBA" id="ARBA00023163"/>
    </source>
</evidence>
<dbReference type="InterPro" id="IPR036388">
    <property type="entry name" value="WH-like_DNA-bd_sf"/>
</dbReference>
<dbReference type="InterPro" id="IPR000524">
    <property type="entry name" value="Tscrpt_reg_HTH_GntR"/>
</dbReference>
<gene>
    <name evidence="5" type="ORF">AUR04nite_10400</name>
</gene>
<dbReference type="PANTHER" id="PTHR43537">
    <property type="entry name" value="TRANSCRIPTIONAL REGULATOR, GNTR FAMILY"/>
    <property type="match status" value="1"/>
</dbReference>
<evidence type="ECO:0000259" key="4">
    <source>
        <dbReference type="PROSITE" id="PS50949"/>
    </source>
</evidence>
<dbReference type="InterPro" id="IPR011711">
    <property type="entry name" value="GntR_C"/>
</dbReference>
<dbReference type="SUPFAM" id="SSF46785">
    <property type="entry name" value="Winged helix' DNA-binding domain"/>
    <property type="match status" value="1"/>
</dbReference>
<evidence type="ECO:0000256" key="2">
    <source>
        <dbReference type="ARBA" id="ARBA00023125"/>
    </source>
</evidence>
<dbReference type="Gene3D" id="1.10.10.10">
    <property type="entry name" value="Winged helix-like DNA-binding domain superfamily/Winged helix DNA-binding domain"/>
    <property type="match status" value="1"/>
</dbReference>
<dbReference type="PROSITE" id="PS50949">
    <property type="entry name" value="HTH_GNTR"/>
    <property type="match status" value="1"/>
</dbReference>
<reference evidence="5 6" key="1">
    <citation type="submission" date="2019-06" db="EMBL/GenBank/DDBJ databases">
        <title>Whole genome shotgun sequence of Glutamicibacter uratoxydans NBRC 15515.</title>
        <authorList>
            <person name="Hosoyama A."/>
            <person name="Uohara A."/>
            <person name="Ohji S."/>
            <person name="Ichikawa N."/>
        </authorList>
    </citation>
    <scope>NUCLEOTIDE SEQUENCE [LARGE SCALE GENOMIC DNA]</scope>
    <source>
        <strain evidence="5 6">NBRC 15515</strain>
    </source>
</reference>
<dbReference type="Pfam" id="PF00392">
    <property type="entry name" value="GntR"/>
    <property type="match status" value="1"/>
</dbReference>
<protein>
    <submittedName>
        <fullName evidence="5">GntR family transcriptional regulator</fullName>
    </submittedName>
</protein>
<sequence>MTQNDNLRTWTMSVYQTAPTTAPERAYQWLRTHIAHLPWNQEAFLSENSIAESTGVSRTPVREALLRLEAEGLIRRVPHKGIYIPAMTETDIDEMMEVRQVIGEWASRKIASSASTVVEDLQELLQKQRESTDDPVKFIELDIAFHKAIVQAANNSTLEQVYDSQRVKQERVGIQAVLATTQRYEAVLQEHEDMLSAIRSGDPELAQKTARRHIHSTRDAIGSRRNY</sequence>
<dbReference type="Proteomes" id="UP000316612">
    <property type="component" value="Unassembled WGS sequence"/>
</dbReference>
<name>A0A4Y4DQ61_GLUUR</name>
<dbReference type="PRINTS" id="PR00035">
    <property type="entry name" value="HTHGNTR"/>
</dbReference>
<organism evidence="5 6">
    <name type="scientific">Glutamicibacter uratoxydans</name>
    <name type="common">Arthrobacter uratoxydans</name>
    <dbReference type="NCBI Taxonomy" id="43667"/>
    <lineage>
        <taxon>Bacteria</taxon>
        <taxon>Bacillati</taxon>
        <taxon>Actinomycetota</taxon>
        <taxon>Actinomycetes</taxon>
        <taxon>Micrococcales</taxon>
        <taxon>Micrococcaceae</taxon>
        <taxon>Glutamicibacter</taxon>
    </lineage>
</organism>
<dbReference type="SUPFAM" id="SSF48008">
    <property type="entry name" value="GntR ligand-binding domain-like"/>
    <property type="match status" value="1"/>
</dbReference>
<dbReference type="InterPro" id="IPR036390">
    <property type="entry name" value="WH_DNA-bd_sf"/>
</dbReference>
<dbReference type="GO" id="GO:0003677">
    <property type="term" value="F:DNA binding"/>
    <property type="evidence" value="ECO:0007669"/>
    <property type="project" value="UniProtKB-KW"/>
</dbReference>
<dbReference type="AlphaFoldDB" id="A0A4Y4DQ61"/>
<dbReference type="CDD" id="cd07377">
    <property type="entry name" value="WHTH_GntR"/>
    <property type="match status" value="1"/>
</dbReference>
<dbReference type="SMART" id="SM00895">
    <property type="entry name" value="FCD"/>
    <property type="match status" value="1"/>
</dbReference>
<feature type="domain" description="HTH gntR-type" evidence="4">
    <location>
        <begin position="20"/>
        <end position="87"/>
    </location>
</feature>
<keyword evidence="1" id="KW-0805">Transcription regulation</keyword>
<dbReference type="InterPro" id="IPR008920">
    <property type="entry name" value="TF_FadR/GntR_C"/>
</dbReference>
<proteinExistence type="predicted"/>
<evidence type="ECO:0000313" key="6">
    <source>
        <dbReference type="Proteomes" id="UP000316612"/>
    </source>
</evidence>
<dbReference type="EMBL" id="BJNY01000005">
    <property type="protein sequence ID" value="GED05508.1"/>
    <property type="molecule type" value="Genomic_DNA"/>
</dbReference>
<dbReference type="SMART" id="SM00345">
    <property type="entry name" value="HTH_GNTR"/>
    <property type="match status" value="1"/>
</dbReference>
<evidence type="ECO:0000313" key="5">
    <source>
        <dbReference type="EMBL" id="GED05508.1"/>
    </source>
</evidence>
<dbReference type="PANTHER" id="PTHR43537:SF24">
    <property type="entry name" value="GLUCONATE OPERON TRANSCRIPTIONAL REPRESSOR"/>
    <property type="match status" value="1"/>
</dbReference>
<comment type="caution">
    <text evidence="5">The sequence shown here is derived from an EMBL/GenBank/DDBJ whole genome shotgun (WGS) entry which is preliminary data.</text>
</comment>
<keyword evidence="3" id="KW-0804">Transcription</keyword>
<dbReference type="Pfam" id="PF07729">
    <property type="entry name" value="FCD"/>
    <property type="match status" value="1"/>
</dbReference>
<keyword evidence="2" id="KW-0238">DNA-binding</keyword>
<dbReference type="GO" id="GO:0003700">
    <property type="term" value="F:DNA-binding transcription factor activity"/>
    <property type="evidence" value="ECO:0007669"/>
    <property type="project" value="InterPro"/>
</dbReference>
<accession>A0A4Y4DQ61</accession>
<keyword evidence="6" id="KW-1185">Reference proteome</keyword>
<dbReference type="Gene3D" id="1.20.120.530">
    <property type="entry name" value="GntR ligand-binding domain-like"/>
    <property type="match status" value="1"/>
</dbReference>
<evidence type="ECO:0000256" key="1">
    <source>
        <dbReference type="ARBA" id="ARBA00023015"/>
    </source>
</evidence>